<feature type="binding site" evidence="10">
    <location>
        <position position="131"/>
    </location>
    <ligand>
        <name>Fe cation</name>
        <dbReference type="ChEBI" id="CHEBI:24875"/>
        <label>2</label>
    </ligand>
</feature>
<feature type="domain" description="Ferritin-like diiron" evidence="11">
    <location>
        <begin position="2"/>
        <end position="146"/>
    </location>
</feature>
<dbReference type="FunCoup" id="E3J0L7">
    <property type="interactions" value="2"/>
</dbReference>
<keyword evidence="5 9" id="KW-0479">Metal-binding</keyword>
<dbReference type="GO" id="GO:0006879">
    <property type="term" value="P:intracellular iron ion homeostasis"/>
    <property type="evidence" value="ECO:0007669"/>
    <property type="project" value="UniProtKB-KW"/>
</dbReference>
<dbReference type="InterPro" id="IPR012347">
    <property type="entry name" value="Ferritin-like"/>
</dbReference>
<feature type="binding site" evidence="10">
    <location>
        <position position="52"/>
    </location>
    <ligand>
        <name>Fe cation</name>
        <dbReference type="ChEBI" id="CHEBI:24875"/>
        <label>2</label>
    </ligand>
</feature>
<dbReference type="Proteomes" id="UP000002484">
    <property type="component" value="Chromosome"/>
</dbReference>
<dbReference type="GO" id="GO:0020037">
    <property type="term" value="F:heme binding"/>
    <property type="evidence" value="ECO:0007669"/>
    <property type="project" value="TreeGrafter"/>
</dbReference>
<dbReference type="PANTHER" id="PTHR30295">
    <property type="entry name" value="BACTERIOFERRITIN"/>
    <property type="match status" value="1"/>
</dbReference>
<keyword evidence="13" id="KW-1185">Reference proteome</keyword>
<comment type="function">
    <text evidence="9">Iron-storage protein, whose ferroxidase center binds Fe(2+), oxidizes it using dioxygen to Fe(3+), and participates in the subsequent Fe(3+) oxide mineral core formation within the central cavity of the BFR protein shell.</text>
</comment>
<dbReference type="GO" id="GO:0008199">
    <property type="term" value="F:ferric iron binding"/>
    <property type="evidence" value="ECO:0007669"/>
    <property type="project" value="InterPro"/>
</dbReference>
<dbReference type="OrthoDB" id="9800505at2"/>
<evidence type="ECO:0000256" key="6">
    <source>
        <dbReference type="ARBA" id="ARBA00023004"/>
    </source>
</evidence>
<keyword evidence="4" id="KW-0349">Heme</keyword>
<evidence type="ECO:0000313" key="13">
    <source>
        <dbReference type="Proteomes" id="UP000002484"/>
    </source>
</evidence>
<feature type="binding site" evidence="10">
    <location>
        <position position="95"/>
    </location>
    <ligand>
        <name>Fe cation</name>
        <dbReference type="ChEBI" id="CHEBI:24875"/>
        <label>2</label>
    </ligand>
</feature>
<evidence type="ECO:0000256" key="2">
    <source>
        <dbReference type="ARBA" id="ARBA00011637"/>
    </source>
</evidence>
<evidence type="ECO:0000256" key="7">
    <source>
        <dbReference type="ARBA" id="ARBA00036243"/>
    </source>
</evidence>
<organism evidence="12 13">
    <name type="scientific">Pseudofrankia inefficax (strain DSM 45817 / CECT 9037 / DDB 130130 / EuI1c)</name>
    <name type="common">Frankia inefficax</name>
    <dbReference type="NCBI Taxonomy" id="298654"/>
    <lineage>
        <taxon>Bacteria</taxon>
        <taxon>Bacillati</taxon>
        <taxon>Actinomycetota</taxon>
        <taxon>Actinomycetes</taxon>
        <taxon>Frankiales</taxon>
        <taxon>Frankiaceae</taxon>
        <taxon>Pseudofrankia</taxon>
    </lineage>
</organism>
<dbReference type="PANTHER" id="PTHR30295:SF0">
    <property type="entry name" value="BACTERIOFERRITIN"/>
    <property type="match status" value="1"/>
</dbReference>
<dbReference type="EMBL" id="CP002299">
    <property type="protein sequence ID" value="ADP82786.1"/>
    <property type="molecule type" value="Genomic_DNA"/>
</dbReference>
<dbReference type="PRINTS" id="PR00601">
    <property type="entry name" value="BACFERRITIN"/>
</dbReference>
<protein>
    <recommendedName>
        <fullName evidence="9">Bacterioferritin</fullName>
        <ecNumber evidence="9">1.16.3.1</ecNumber>
    </recommendedName>
</protein>
<comment type="similarity">
    <text evidence="9">Belongs to the bacterioferritin family.</text>
</comment>
<dbReference type="GO" id="GO:0005829">
    <property type="term" value="C:cytosol"/>
    <property type="evidence" value="ECO:0007669"/>
    <property type="project" value="TreeGrafter"/>
</dbReference>
<comment type="catalytic activity">
    <reaction evidence="8 9">
        <text>4 Fe(2+) + O2 + 4 H(+) = 4 Fe(3+) + 2 H2O</text>
        <dbReference type="Rhea" id="RHEA:11148"/>
        <dbReference type="ChEBI" id="CHEBI:15377"/>
        <dbReference type="ChEBI" id="CHEBI:15378"/>
        <dbReference type="ChEBI" id="CHEBI:15379"/>
        <dbReference type="ChEBI" id="CHEBI:29033"/>
        <dbReference type="ChEBI" id="CHEBI:29034"/>
        <dbReference type="EC" id="1.16.3.1"/>
    </reaction>
</comment>
<dbReference type="SUPFAM" id="SSF47240">
    <property type="entry name" value="Ferritin-like"/>
    <property type="match status" value="1"/>
</dbReference>
<evidence type="ECO:0000256" key="1">
    <source>
        <dbReference type="ARBA" id="ARBA00001970"/>
    </source>
</evidence>
<dbReference type="HOGENOM" id="CLU_104506_2_0_11"/>
<evidence type="ECO:0000256" key="4">
    <source>
        <dbReference type="ARBA" id="ARBA00022617"/>
    </source>
</evidence>
<accession>E3J0L7</accession>
<dbReference type="NCBIfam" id="TIGR00754">
    <property type="entry name" value="bfr"/>
    <property type="match status" value="1"/>
</dbReference>
<comment type="catalytic activity">
    <reaction evidence="7">
        <text>Fe(2+)(in) = Fe(2+)(out)</text>
        <dbReference type="Rhea" id="RHEA:28486"/>
        <dbReference type="ChEBI" id="CHEBI:29033"/>
    </reaction>
</comment>
<dbReference type="Pfam" id="PF00210">
    <property type="entry name" value="Ferritin"/>
    <property type="match status" value="1"/>
</dbReference>
<keyword evidence="3 9" id="KW-0409">Iron storage</keyword>
<evidence type="ECO:0000256" key="9">
    <source>
        <dbReference type="PIRNR" id="PIRNR002560"/>
    </source>
</evidence>
<dbReference type="InterPro" id="IPR002024">
    <property type="entry name" value="Bacterioferritin"/>
</dbReference>
<dbReference type="GO" id="GO:0004322">
    <property type="term" value="F:ferroxidase activity"/>
    <property type="evidence" value="ECO:0007669"/>
    <property type="project" value="UniProtKB-EC"/>
</dbReference>
<feature type="binding site" evidence="10">
    <location>
        <position position="128"/>
    </location>
    <ligand>
        <name>Fe cation</name>
        <dbReference type="ChEBI" id="CHEBI:24875"/>
        <label>2</label>
    </ligand>
</feature>
<feature type="binding site" evidence="10">
    <location>
        <position position="51"/>
    </location>
    <ligand>
        <name>Fe cation</name>
        <dbReference type="ChEBI" id="CHEBI:24875"/>
        <label>3</label>
    </ligand>
</feature>
<dbReference type="InParanoid" id="E3J0L7"/>
<keyword evidence="6 9" id="KW-0408">Iron</keyword>
<dbReference type="STRING" id="298654.FraEuI1c_4796"/>
<dbReference type="KEGG" id="fri:FraEuI1c_4796"/>
<evidence type="ECO:0000256" key="8">
    <source>
        <dbReference type="ARBA" id="ARBA00047990"/>
    </source>
</evidence>
<dbReference type="InterPro" id="IPR009040">
    <property type="entry name" value="Ferritin-like_diiron"/>
</dbReference>
<dbReference type="RefSeq" id="WP_013425904.1">
    <property type="nucleotide sequence ID" value="NC_014666.1"/>
</dbReference>
<comment type="cofactor">
    <cofactor evidence="1">
        <name>heme b</name>
        <dbReference type="ChEBI" id="CHEBI:60344"/>
    </cofactor>
</comment>
<feature type="binding site" evidence="10">
    <location>
        <position position="128"/>
    </location>
    <ligand>
        <name>Fe cation</name>
        <dbReference type="ChEBI" id="CHEBI:24875"/>
        <label>1</label>
    </ligand>
</feature>
<dbReference type="eggNOG" id="COG2193">
    <property type="taxonomic scope" value="Bacteria"/>
</dbReference>
<reference evidence="12 13" key="1">
    <citation type="submission" date="2010-10" db="EMBL/GenBank/DDBJ databases">
        <title>Complete sequence of Frankia sp. EuI1c.</title>
        <authorList>
            <consortium name="US DOE Joint Genome Institute"/>
            <person name="Lucas S."/>
            <person name="Copeland A."/>
            <person name="Lapidus A."/>
            <person name="Cheng J.-F."/>
            <person name="Bruce D."/>
            <person name="Goodwin L."/>
            <person name="Pitluck S."/>
            <person name="Chertkov O."/>
            <person name="Detter J.C."/>
            <person name="Han C."/>
            <person name="Tapia R."/>
            <person name="Land M."/>
            <person name="Hauser L."/>
            <person name="Jeffries C."/>
            <person name="Kyrpides N."/>
            <person name="Ivanova N."/>
            <person name="Mikhailova N."/>
            <person name="Beauchemin N."/>
            <person name="Sen A."/>
            <person name="Sur S.A."/>
            <person name="Gtari M."/>
            <person name="Wall L."/>
            <person name="Tisa L."/>
            <person name="Woyke T."/>
        </authorList>
    </citation>
    <scope>NUCLEOTIDE SEQUENCE [LARGE SCALE GENOMIC DNA]</scope>
    <source>
        <strain evidence="13">DSM 45817 / CECT 9037 / EuI1c</strain>
    </source>
</reference>
<dbReference type="Gene3D" id="1.20.1260.10">
    <property type="match status" value="1"/>
</dbReference>
<feature type="binding site" evidence="10">
    <location>
        <position position="52"/>
    </location>
    <ligand>
        <name>Fe cation</name>
        <dbReference type="ChEBI" id="CHEBI:24875"/>
        <label>1</label>
    </ligand>
</feature>
<sequence>MVRGDDEVVEILNAVLTNELTAINQYFLHYRIQEHWGFHGLGHHYRDESIDEMKHADKIIHRILYLDGHPNLQRLHPLRTGENVPEMLELDYARELENVETLRKGVTLSRSKSDFGSATLLEWLISEEEEHIDWLEAQLELIRQLGAPQYLAEQIHEHGSGD</sequence>
<feature type="binding site" evidence="10">
    <location>
        <position position="19"/>
    </location>
    <ligand>
        <name>Fe cation</name>
        <dbReference type="ChEBI" id="CHEBI:24875"/>
        <label>1</label>
    </ligand>
</feature>
<evidence type="ECO:0000256" key="10">
    <source>
        <dbReference type="PIRSR" id="PIRSR002560-1"/>
    </source>
</evidence>
<feature type="binding site" description="axial binding residue" evidence="10">
    <location>
        <position position="53"/>
    </location>
    <ligand>
        <name>heme b</name>
        <dbReference type="ChEBI" id="CHEBI:60344"/>
        <note>ligand shared between dimeric partners</note>
    </ligand>
    <ligandPart>
        <name>Fe</name>
        <dbReference type="ChEBI" id="CHEBI:18248"/>
    </ligandPart>
</feature>
<name>E3J0L7_PSEI1</name>
<dbReference type="AlphaFoldDB" id="E3J0L7"/>
<evidence type="ECO:0000259" key="11">
    <source>
        <dbReference type="PROSITE" id="PS50905"/>
    </source>
</evidence>
<evidence type="ECO:0000256" key="5">
    <source>
        <dbReference type="ARBA" id="ARBA00022723"/>
    </source>
</evidence>
<evidence type="ECO:0000313" key="12">
    <source>
        <dbReference type="EMBL" id="ADP82786.1"/>
    </source>
</evidence>
<comment type="subunit">
    <text evidence="2">Homooligomer of 24 subunits, arranged as 12 dimers, that are packed together to form an approximately spherical molecule with a central cavity, in which large amounts of iron can be deposited.</text>
</comment>
<dbReference type="EC" id="1.16.3.1" evidence="9"/>
<dbReference type="InterPro" id="IPR008331">
    <property type="entry name" value="Ferritin_DPS_dom"/>
</dbReference>
<evidence type="ECO:0000256" key="3">
    <source>
        <dbReference type="ARBA" id="ARBA00022434"/>
    </source>
</evidence>
<dbReference type="PROSITE" id="PS50905">
    <property type="entry name" value="FERRITIN_LIKE"/>
    <property type="match status" value="1"/>
</dbReference>
<feature type="binding site" evidence="10">
    <location>
        <position position="55"/>
    </location>
    <ligand>
        <name>Fe cation</name>
        <dbReference type="ChEBI" id="CHEBI:24875"/>
        <label>1</label>
    </ligand>
</feature>
<dbReference type="PIRSF" id="PIRSF002560">
    <property type="entry name" value="Bacterioferritin"/>
    <property type="match status" value="1"/>
</dbReference>
<dbReference type="InterPro" id="IPR009078">
    <property type="entry name" value="Ferritin-like_SF"/>
</dbReference>
<dbReference type="GO" id="GO:0006826">
    <property type="term" value="P:iron ion transport"/>
    <property type="evidence" value="ECO:0007669"/>
    <property type="project" value="InterPro"/>
</dbReference>
<dbReference type="CDD" id="cd00907">
    <property type="entry name" value="Bacterioferritin"/>
    <property type="match status" value="1"/>
</dbReference>
<proteinExistence type="inferred from homology"/>
<gene>
    <name evidence="12" type="ordered locus">FraEuI1c_4796</name>
</gene>